<evidence type="ECO:0000313" key="4">
    <source>
        <dbReference type="Proteomes" id="UP000663838"/>
    </source>
</evidence>
<reference evidence="3" key="1">
    <citation type="submission" date="2021-02" db="EMBL/GenBank/DDBJ databases">
        <authorList>
            <person name="Nowell W R."/>
        </authorList>
    </citation>
    <scope>NUCLEOTIDE SEQUENCE</scope>
</reference>
<protein>
    <recommendedName>
        <fullName evidence="2">Helix-turn-helix domain-containing protein</fullName>
    </recommendedName>
</protein>
<gene>
    <name evidence="3" type="ORF">TOA249_LOCUS32337</name>
</gene>
<dbReference type="InterPro" id="IPR058912">
    <property type="entry name" value="HTH_animal"/>
</dbReference>
<evidence type="ECO:0000313" key="3">
    <source>
        <dbReference type="EMBL" id="CAF4924430.1"/>
    </source>
</evidence>
<dbReference type="Pfam" id="PF26215">
    <property type="entry name" value="HTH_animal"/>
    <property type="match status" value="1"/>
</dbReference>
<organism evidence="3 4">
    <name type="scientific">Rotaria socialis</name>
    <dbReference type="NCBI Taxonomy" id="392032"/>
    <lineage>
        <taxon>Eukaryota</taxon>
        <taxon>Metazoa</taxon>
        <taxon>Spiralia</taxon>
        <taxon>Gnathifera</taxon>
        <taxon>Rotifera</taxon>
        <taxon>Eurotatoria</taxon>
        <taxon>Bdelloidea</taxon>
        <taxon>Philodinida</taxon>
        <taxon>Philodinidae</taxon>
        <taxon>Rotaria</taxon>
    </lineage>
</organism>
<sequence length="282" mass="32762">QRRNLDHGSLFTPTPTPTPSAFHPNIKLEANIGSCVSFLDLLINNKNGILSTSVYHKPAAEPCVIPFISDHPRHVFSNIIQASLVRAVRYSSTLDIFETERRAIRLMLLYNGYPSRYIDLHFRKFFGRSMSKSSMIPFIANENQFLVMRNTLLPKPTVKERQTQHRIAAVSIDKEIDNHNIKEKTTTITTISKQNKLNKFENTLFLHYTHEKRLHSLKRDIHKIYPEIFQDTIGIDFRLIVGHRNHRNTGHELIQKRPHSSLLKPTPLPNTIKQKHKRRLVN</sequence>
<feature type="domain" description="Helix-turn-helix" evidence="2">
    <location>
        <begin position="64"/>
        <end position="122"/>
    </location>
</feature>
<dbReference type="AlphaFoldDB" id="A0A821WCC9"/>
<evidence type="ECO:0000256" key="1">
    <source>
        <dbReference type="SAM" id="MobiDB-lite"/>
    </source>
</evidence>
<dbReference type="Proteomes" id="UP000663838">
    <property type="component" value="Unassembled WGS sequence"/>
</dbReference>
<feature type="region of interest" description="Disordered" evidence="1">
    <location>
        <begin position="252"/>
        <end position="282"/>
    </location>
</feature>
<feature type="non-terminal residue" evidence="3">
    <location>
        <position position="1"/>
    </location>
</feature>
<feature type="compositionally biased region" description="Basic residues" evidence="1">
    <location>
        <begin position="273"/>
        <end position="282"/>
    </location>
</feature>
<accession>A0A821WCC9</accession>
<dbReference type="EMBL" id="CAJOBS010007764">
    <property type="protein sequence ID" value="CAF4924430.1"/>
    <property type="molecule type" value="Genomic_DNA"/>
</dbReference>
<comment type="caution">
    <text evidence="3">The sequence shown here is derived from an EMBL/GenBank/DDBJ whole genome shotgun (WGS) entry which is preliminary data.</text>
</comment>
<name>A0A821WCC9_9BILA</name>
<evidence type="ECO:0000259" key="2">
    <source>
        <dbReference type="Pfam" id="PF26215"/>
    </source>
</evidence>
<proteinExistence type="predicted"/>